<dbReference type="Proteomes" id="UP000572051">
    <property type="component" value="Unassembled WGS sequence"/>
</dbReference>
<evidence type="ECO:0000313" key="3">
    <source>
        <dbReference type="EMBL" id="NYJ34783.1"/>
    </source>
</evidence>
<evidence type="ECO:0000313" key="4">
    <source>
        <dbReference type="Proteomes" id="UP000572051"/>
    </source>
</evidence>
<feature type="region of interest" description="Disordered" evidence="1">
    <location>
        <begin position="1"/>
        <end position="29"/>
    </location>
</feature>
<protein>
    <recommendedName>
        <fullName evidence="2">DUF397 domain-containing protein</fullName>
    </recommendedName>
</protein>
<organism evidence="3 4">
    <name type="scientific">Nocardiopsis aegyptia</name>
    <dbReference type="NCBI Taxonomy" id="220378"/>
    <lineage>
        <taxon>Bacteria</taxon>
        <taxon>Bacillati</taxon>
        <taxon>Actinomycetota</taxon>
        <taxon>Actinomycetes</taxon>
        <taxon>Streptosporangiales</taxon>
        <taxon>Nocardiopsidaceae</taxon>
        <taxon>Nocardiopsis</taxon>
    </lineage>
</organism>
<evidence type="ECO:0000256" key="1">
    <source>
        <dbReference type="SAM" id="MobiDB-lite"/>
    </source>
</evidence>
<accession>A0A7Z0ENZ8</accession>
<dbReference type="Pfam" id="PF04149">
    <property type="entry name" value="DUF397"/>
    <property type="match status" value="1"/>
</dbReference>
<dbReference type="AlphaFoldDB" id="A0A7Z0ENZ8"/>
<name>A0A7Z0ENZ8_9ACTN</name>
<proteinExistence type="predicted"/>
<dbReference type="EMBL" id="JACCFS010000001">
    <property type="protein sequence ID" value="NYJ34783.1"/>
    <property type="molecule type" value="Genomic_DNA"/>
</dbReference>
<sequence>MADEWHKSTYSGGSNDCVEIREKPDGADVRDTRHRAAGHLSFSPAEWCGFLRGLRGNRSRLQ</sequence>
<dbReference type="InterPro" id="IPR007278">
    <property type="entry name" value="DUF397"/>
</dbReference>
<gene>
    <name evidence="3" type="ORF">HNR10_002664</name>
</gene>
<feature type="domain" description="DUF397" evidence="2">
    <location>
        <begin position="4"/>
        <end position="55"/>
    </location>
</feature>
<dbReference type="RefSeq" id="WP_179823583.1">
    <property type="nucleotide sequence ID" value="NZ_JACCFS010000001.1"/>
</dbReference>
<feature type="compositionally biased region" description="Basic and acidic residues" evidence="1">
    <location>
        <begin position="18"/>
        <end position="29"/>
    </location>
</feature>
<reference evidence="3 4" key="1">
    <citation type="submission" date="2020-07" db="EMBL/GenBank/DDBJ databases">
        <title>Sequencing the genomes of 1000 actinobacteria strains.</title>
        <authorList>
            <person name="Klenk H.-P."/>
        </authorList>
    </citation>
    <scope>NUCLEOTIDE SEQUENCE [LARGE SCALE GENOMIC DNA]</scope>
    <source>
        <strain evidence="3 4">DSM 44442</strain>
    </source>
</reference>
<keyword evidence="4" id="KW-1185">Reference proteome</keyword>
<evidence type="ECO:0000259" key="2">
    <source>
        <dbReference type="Pfam" id="PF04149"/>
    </source>
</evidence>
<comment type="caution">
    <text evidence="3">The sequence shown here is derived from an EMBL/GenBank/DDBJ whole genome shotgun (WGS) entry which is preliminary data.</text>
</comment>